<dbReference type="GO" id="GO:0033013">
    <property type="term" value="P:tetrapyrrole metabolic process"/>
    <property type="evidence" value="ECO:0007669"/>
    <property type="project" value="UniProtKB-ARBA"/>
</dbReference>
<keyword evidence="5 6" id="KW-0472">Membrane</keyword>
<evidence type="ECO:0000256" key="4">
    <source>
        <dbReference type="ARBA" id="ARBA00022989"/>
    </source>
</evidence>
<feature type="transmembrane region" description="Helical" evidence="6">
    <location>
        <begin position="100"/>
        <end position="118"/>
    </location>
</feature>
<name>A0A9D1KJ55_9FIRM</name>
<dbReference type="Gene3D" id="1.20.1260.100">
    <property type="entry name" value="TspO/MBR protein"/>
    <property type="match status" value="1"/>
</dbReference>
<evidence type="ECO:0000256" key="6">
    <source>
        <dbReference type="SAM" id="Phobius"/>
    </source>
</evidence>
<gene>
    <name evidence="7" type="ORF">IAC39_02405</name>
</gene>
<dbReference type="Pfam" id="PF03073">
    <property type="entry name" value="TspO_MBR"/>
    <property type="match status" value="1"/>
</dbReference>
<dbReference type="Proteomes" id="UP000824136">
    <property type="component" value="Unassembled WGS sequence"/>
</dbReference>
<protein>
    <submittedName>
        <fullName evidence="7">Tryptophan-rich sensory protein</fullName>
    </submittedName>
</protein>
<comment type="caution">
    <text evidence="7">The sequence shown here is derived from an EMBL/GenBank/DDBJ whole genome shotgun (WGS) entry which is preliminary data.</text>
</comment>
<comment type="similarity">
    <text evidence="2">Belongs to the TspO/BZRP family.</text>
</comment>
<evidence type="ECO:0000313" key="7">
    <source>
        <dbReference type="EMBL" id="HIT58554.1"/>
    </source>
</evidence>
<dbReference type="EMBL" id="DVLL01000010">
    <property type="protein sequence ID" value="HIT58554.1"/>
    <property type="molecule type" value="Genomic_DNA"/>
</dbReference>
<dbReference type="GO" id="GO:0016020">
    <property type="term" value="C:membrane"/>
    <property type="evidence" value="ECO:0007669"/>
    <property type="project" value="UniProtKB-SubCell"/>
</dbReference>
<comment type="subcellular location">
    <subcellularLocation>
        <location evidence="1">Membrane</location>
        <topology evidence="1">Multi-pass membrane protein</topology>
    </subcellularLocation>
</comment>
<dbReference type="InterPro" id="IPR004307">
    <property type="entry name" value="TspO_MBR"/>
</dbReference>
<evidence type="ECO:0000256" key="5">
    <source>
        <dbReference type="ARBA" id="ARBA00023136"/>
    </source>
</evidence>
<reference evidence="7" key="1">
    <citation type="submission" date="2020-10" db="EMBL/GenBank/DDBJ databases">
        <authorList>
            <person name="Gilroy R."/>
        </authorList>
    </citation>
    <scope>NUCLEOTIDE SEQUENCE</scope>
    <source>
        <strain evidence="7">CHK33-4379</strain>
    </source>
</reference>
<feature type="transmembrane region" description="Helical" evidence="6">
    <location>
        <begin position="44"/>
        <end position="66"/>
    </location>
</feature>
<feature type="transmembrane region" description="Helical" evidence="6">
    <location>
        <begin position="78"/>
        <end position="94"/>
    </location>
</feature>
<keyword evidence="3 6" id="KW-0812">Transmembrane</keyword>
<reference evidence="7" key="2">
    <citation type="journal article" date="2021" name="PeerJ">
        <title>Extensive microbial diversity within the chicken gut microbiome revealed by metagenomics and culture.</title>
        <authorList>
            <person name="Gilroy R."/>
            <person name="Ravi A."/>
            <person name="Getino M."/>
            <person name="Pursley I."/>
            <person name="Horton D.L."/>
            <person name="Alikhan N.F."/>
            <person name="Baker D."/>
            <person name="Gharbi K."/>
            <person name="Hall N."/>
            <person name="Watson M."/>
            <person name="Adriaenssens E.M."/>
            <person name="Foster-Nyarko E."/>
            <person name="Jarju S."/>
            <person name="Secka A."/>
            <person name="Antonio M."/>
            <person name="Oren A."/>
            <person name="Chaudhuri R.R."/>
            <person name="La Ragione R."/>
            <person name="Hildebrand F."/>
            <person name="Pallen M.J."/>
        </authorList>
    </citation>
    <scope>NUCLEOTIDE SEQUENCE</scope>
    <source>
        <strain evidence="7">CHK33-4379</strain>
    </source>
</reference>
<keyword evidence="4 6" id="KW-1133">Transmembrane helix</keyword>
<dbReference type="FunFam" id="1.20.1260.100:FF:000001">
    <property type="entry name" value="translocator protein 2"/>
    <property type="match status" value="1"/>
</dbReference>
<dbReference type="InterPro" id="IPR038330">
    <property type="entry name" value="TspO/MBR-related_sf"/>
</dbReference>
<evidence type="ECO:0000256" key="2">
    <source>
        <dbReference type="ARBA" id="ARBA00007524"/>
    </source>
</evidence>
<accession>A0A9D1KJ55</accession>
<dbReference type="AlphaFoldDB" id="A0A9D1KJ55"/>
<evidence type="ECO:0000256" key="1">
    <source>
        <dbReference type="ARBA" id="ARBA00004141"/>
    </source>
</evidence>
<dbReference type="CDD" id="cd15904">
    <property type="entry name" value="TSPO_MBR"/>
    <property type="match status" value="1"/>
</dbReference>
<feature type="transmembrane region" description="Helical" evidence="6">
    <location>
        <begin position="130"/>
        <end position="151"/>
    </location>
</feature>
<dbReference type="PIRSF" id="PIRSF005859">
    <property type="entry name" value="PBR"/>
    <property type="match status" value="1"/>
</dbReference>
<evidence type="ECO:0000313" key="8">
    <source>
        <dbReference type="Proteomes" id="UP000824136"/>
    </source>
</evidence>
<organism evidence="7 8">
    <name type="scientific">Candidatus Faeciplasma pullistercoris</name>
    <dbReference type="NCBI Taxonomy" id="2840800"/>
    <lineage>
        <taxon>Bacteria</taxon>
        <taxon>Bacillati</taxon>
        <taxon>Bacillota</taxon>
        <taxon>Clostridia</taxon>
        <taxon>Eubacteriales</taxon>
        <taxon>Oscillospiraceae</taxon>
        <taxon>Oscillospiraceae incertae sedis</taxon>
        <taxon>Candidatus Faeciplasma</taxon>
    </lineage>
</organism>
<evidence type="ECO:0000256" key="3">
    <source>
        <dbReference type="ARBA" id="ARBA00022692"/>
    </source>
</evidence>
<dbReference type="PANTHER" id="PTHR10057:SF0">
    <property type="entry name" value="TRANSLOCATOR PROTEIN"/>
    <property type="match status" value="1"/>
</dbReference>
<sequence length="152" mass="16901">MKKRSLIGLIIAILIPLAVGGLSALLSGGTSGDFQSPPLTPPGWVFPVVWTILYIMIGISSYIIWLKSDCKLTEALKTYIYQLIVNFCWPIVFFRFEYFSAAAVLLGVLILLVISNIAEFRKLDKTAAKLLLPYLIWCLFALYLNIGVAVLN</sequence>
<proteinExistence type="inferred from homology"/>
<dbReference type="PANTHER" id="PTHR10057">
    <property type="entry name" value="PERIPHERAL-TYPE BENZODIAZEPINE RECEPTOR"/>
    <property type="match status" value="1"/>
</dbReference>